<evidence type="ECO:0000256" key="6">
    <source>
        <dbReference type="ARBA" id="ARBA00023180"/>
    </source>
</evidence>
<protein>
    <recommendedName>
        <fullName evidence="3 8">Mannan endo-1,6-alpha-mannosidase</fullName>
        <ecNumber evidence="3 8">3.2.1.101</ecNumber>
    </recommendedName>
</protein>
<dbReference type="GO" id="GO:0009272">
    <property type="term" value="P:fungal-type cell wall biogenesis"/>
    <property type="evidence" value="ECO:0007669"/>
    <property type="project" value="TreeGrafter"/>
</dbReference>
<dbReference type="InParanoid" id="A0A136JER4"/>
<evidence type="ECO:0000256" key="4">
    <source>
        <dbReference type="ARBA" id="ARBA00022729"/>
    </source>
</evidence>
<organism evidence="10 11">
    <name type="scientific">Microdochium bolleyi</name>
    <dbReference type="NCBI Taxonomy" id="196109"/>
    <lineage>
        <taxon>Eukaryota</taxon>
        <taxon>Fungi</taxon>
        <taxon>Dikarya</taxon>
        <taxon>Ascomycota</taxon>
        <taxon>Pezizomycotina</taxon>
        <taxon>Sordariomycetes</taxon>
        <taxon>Xylariomycetidae</taxon>
        <taxon>Xylariales</taxon>
        <taxon>Microdochiaceae</taxon>
        <taxon>Microdochium</taxon>
    </lineage>
</organism>
<keyword evidence="5 8" id="KW-0378">Hydrolase</keyword>
<comment type="catalytic activity">
    <reaction evidence="1 8">
        <text>Random hydrolysis of (1-&gt;6)-alpha-D-mannosidic linkages in unbranched (1-&gt;6)-mannans.</text>
        <dbReference type="EC" id="3.2.1.101"/>
    </reaction>
</comment>
<dbReference type="SUPFAM" id="SSF48208">
    <property type="entry name" value="Six-hairpin glycosidases"/>
    <property type="match status" value="1"/>
</dbReference>
<gene>
    <name evidence="10" type="ORF">Micbo1qcDRAFT_192593</name>
</gene>
<dbReference type="InterPro" id="IPR008928">
    <property type="entry name" value="6-hairpin_glycosidase_sf"/>
</dbReference>
<feature type="region of interest" description="Disordered" evidence="9">
    <location>
        <begin position="404"/>
        <end position="426"/>
    </location>
</feature>
<name>A0A136JER4_9PEZI</name>
<evidence type="ECO:0000313" key="10">
    <source>
        <dbReference type="EMBL" id="KXJ95639.1"/>
    </source>
</evidence>
<dbReference type="PANTHER" id="PTHR12145">
    <property type="entry name" value="MANNAN ENDO-1,6-ALPHA-MANNOSIDASE DCW1"/>
    <property type="match status" value="1"/>
</dbReference>
<evidence type="ECO:0000256" key="1">
    <source>
        <dbReference type="ARBA" id="ARBA00001452"/>
    </source>
</evidence>
<dbReference type="EC" id="3.2.1.101" evidence="3 8"/>
<accession>A0A136JER4</accession>
<dbReference type="PIRSF" id="PIRSF016302">
    <property type="entry name" value="Man_a_manosd"/>
    <property type="match status" value="1"/>
</dbReference>
<dbReference type="Proteomes" id="UP000070501">
    <property type="component" value="Unassembled WGS sequence"/>
</dbReference>
<evidence type="ECO:0000313" key="11">
    <source>
        <dbReference type="Proteomes" id="UP000070501"/>
    </source>
</evidence>
<keyword evidence="4" id="KW-0732">Signal</keyword>
<sequence>MPLIKSVNPASLVSQFLAPAALVLNDAASIRGVARTIAQDTMSYYSGNVTMTPETIAVFPAPHYWWQAGAAWAAMLDYSHYTGDHTYDETITQSLLSQVGPKHDFMVPLHFGSEGNDDQAMWSFAVLDAAERNFPQPDDRIPPWLTIAENIWNTMVRRWDTTSCGGGLNWQIFPDNPNGMNYKNSVSNGGFFQMSARLARATGNQTYADWATKVYDWSAQIGFVDKQFNVFDGAGANKQCTDTNQVRFTYTQGIYTYGAAVMNDVTGGKGAWADRTKGLLSAAKIYFGGPQNVAPGVMWEPACEAAGVCNPDMRSFKGFNSRFLWMTARLMPETRPAVEALLQPSAMAAAKACSGGDSGHRCGHKWYTGGFDGETGLGEQMTALETIQGLLSGAAAAPLKAGEIKHVKGTRPPPPQPQGTEGKLTR</sequence>
<evidence type="ECO:0000256" key="9">
    <source>
        <dbReference type="SAM" id="MobiDB-lite"/>
    </source>
</evidence>
<comment type="similarity">
    <text evidence="2 8">Belongs to the glycosyl hydrolase 76 family.</text>
</comment>
<dbReference type="AlphaFoldDB" id="A0A136JER4"/>
<dbReference type="EMBL" id="KQ964246">
    <property type="protein sequence ID" value="KXJ95639.1"/>
    <property type="molecule type" value="Genomic_DNA"/>
</dbReference>
<dbReference type="OrthoDB" id="4187847at2759"/>
<dbReference type="InterPro" id="IPR005198">
    <property type="entry name" value="Glyco_hydro_76"/>
</dbReference>
<evidence type="ECO:0000256" key="2">
    <source>
        <dbReference type="ARBA" id="ARBA00009699"/>
    </source>
</evidence>
<evidence type="ECO:0000256" key="7">
    <source>
        <dbReference type="ARBA" id="ARBA00023295"/>
    </source>
</evidence>
<keyword evidence="7 8" id="KW-0326">Glycosidase</keyword>
<dbReference type="Gene3D" id="1.50.10.20">
    <property type="match status" value="1"/>
</dbReference>
<keyword evidence="6" id="KW-0325">Glycoprotein</keyword>
<evidence type="ECO:0000256" key="5">
    <source>
        <dbReference type="ARBA" id="ARBA00022801"/>
    </source>
</evidence>
<dbReference type="InterPro" id="IPR014480">
    <property type="entry name" value="Mannan-1_6-alpha_mannosidase"/>
</dbReference>
<reference evidence="11" key="1">
    <citation type="submission" date="2016-02" db="EMBL/GenBank/DDBJ databases">
        <title>Draft genome sequence of Microdochium bolleyi, a fungal endophyte of beachgrass.</title>
        <authorList>
            <consortium name="DOE Joint Genome Institute"/>
            <person name="David A.S."/>
            <person name="May G."/>
            <person name="Haridas S."/>
            <person name="Lim J."/>
            <person name="Wang M."/>
            <person name="Labutti K."/>
            <person name="Lipzen A."/>
            <person name="Barry K."/>
            <person name="Grigoriev I.V."/>
        </authorList>
    </citation>
    <scope>NUCLEOTIDE SEQUENCE [LARGE SCALE GENOMIC DNA]</scope>
    <source>
        <strain evidence="11">J235TASD1</strain>
    </source>
</reference>
<keyword evidence="11" id="KW-1185">Reference proteome</keyword>
<proteinExistence type="inferred from homology"/>
<dbReference type="FunFam" id="1.50.10.20:FF:000033">
    <property type="entry name" value="Mannan endo-1,6-alpha-mannosidase"/>
    <property type="match status" value="1"/>
</dbReference>
<evidence type="ECO:0000256" key="3">
    <source>
        <dbReference type="ARBA" id="ARBA00012350"/>
    </source>
</evidence>
<dbReference type="PANTHER" id="PTHR12145:SF38">
    <property type="entry name" value="MANNAN ENDO-1,6-ALPHA-MANNOSIDASE"/>
    <property type="match status" value="1"/>
</dbReference>
<dbReference type="GO" id="GO:0016052">
    <property type="term" value="P:carbohydrate catabolic process"/>
    <property type="evidence" value="ECO:0007669"/>
    <property type="project" value="InterPro"/>
</dbReference>
<evidence type="ECO:0000256" key="8">
    <source>
        <dbReference type="PIRNR" id="PIRNR016302"/>
    </source>
</evidence>
<dbReference type="Pfam" id="PF03663">
    <property type="entry name" value="Glyco_hydro_76"/>
    <property type="match status" value="1"/>
</dbReference>
<dbReference type="GO" id="GO:0008496">
    <property type="term" value="F:mannan endo-1,6-alpha-mannosidase activity"/>
    <property type="evidence" value="ECO:0007669"/>
    <property type="project" value="UniProtKB-UniRule"/>
</dbReference>
<dbReference type="STRING" id="196109.A0A136JER4"/>